<gene>
    <name evidence="1" type="primary">ORF20</name>
</gene>
<proteinExistence type="predicted"/>
<keyword evidence="2" id="KW-1185">Reference proteome</keyword>
<dbReference type="GeneID" id="5580370"/>
<dbReference type="Proteomes" id="UP000001531">
    <property type="component" value="Segment"/>
</dbReference>
<evidence type="ECO:0000313" key="1">
    <source>
        <dbReference type="EMBL" id="CAB93926.2"/>
    </source>
</evidence>
<dbReference type="KEGG" id="vg:5580370"/>
<dbReference type="RefSeq" id="YP_001456750.1">
    <property type="nucleotide sequence ID" value="NC_009799.3"/>
</dbReference>
<protein>
    <submittedName>
        <fullName evidence="1">Gp20</fullName>
    </submittedName>
</protein>
<dbReference type="OrthoDB" id="11909at10239"/>
<reference evidence="1 2" key="4">
    <citation type="journal article" date="2007" name="Virology">
        <title>Transcriptional profiling of bacteriophage BFK20: coexpression interrogated by "guilt-by-association" algorithm.</title>
        <authorList>
            <person name="Majtan T."/>
            <person name="Halgasova N."/>
            <person name="Bukovska G."/>
            <person name="Timko J."/>
        </authorList>
    </citation>
    <scope>NUCLEOTIDE SEQUENCE [LARGE SCALE GENOMIC DNA]</scope>
</reference>
<dbReference type="EMBL" id="AJ278322">
    <property type="protein sequence ID" value="CAB93926.2"/>
    <property type="molecule type" value="Genomic_DNA"/>
</dbReference>
<sequence>MGVNLGPVPANPGAEQNIFDQILGGAGPLGQALASGLDGIVGFIGDVFKGVVTVGGQILEGAVNLVEGAFKFFGDIGRMIASIFSGKPPAEPLPEVWSSIKADLEAELKPFLDTVNESISKSEAAGTKSQAVMDELDILLEEGNEDSPLWNAQQRINRLEHERNNEQDTAIRALATANEAMQQYVSRGLFLPDSTKVSAVNNPHWRVTFENGKRKLVAKPGWVGEWVYQSAVHRSGDFGPVIEGGEVTATGREFLLDTATSSAMLMYWIRPGTAKVFPASNVTVTNVTPNRDTWTTLTQYTFTVQDAVEHSIFFRAGWDATTREDSYGVQILLNGAVVETKKEVGIGPWFPGQDGYRSQALTIPARTLSKNDKITFQIWAGATGTAQRKMRDSKVQIGWVKPAGASDIT</sequence>
<reference evidence="1 2" key="1">
    <citation type="journal article" date="1992" name="J. Gen. Microbiol.">
        <title>Characterization of bacteriophage BFK20 from Brevibacterium flavum.</title>
        <authorList>
            <person name="Koptides M."/>
            <person name="Barak I."/>
            <person name="Sisova M."/>
            <person name="Baloghova E."/>
            <person name="Ugorcakova J."/>
        </authorList>
    </citation>
    <scope>NUCLEOTIDE SEQUENCE [LARGE SCALE GENOMIC DNA]</scope>
</reference>
<name>Q9MBI4_9CAUD</name>
<accession>Q9MBI4</accession>
<evidence type="ECO:0000313" key="2">
    <source>
        <dbReference type="Proteomes" id="UP000001531"/>
    </source>
</evidence>
<reference evidence="1 2" key="3">
    <citation type="journal article" date="2006" name="Virology">
        <title>Complete nucleotide sequence and genome analysis of bacteriophage BFK20--a lytic phage of the industrial producer Brevibacterium flavum.</title>
        <authorList>
            <person name="Bukovska G."/>
            <person name="Klucar L."/>
            <person name="Vlcek C."/>
            <person name="Adamovic J."/>
            <person name="Turna J."/>
            <person name="Timko J."/>
        </authorList>
    </citation>
    <scope>NUCLEOTIDE SEQUENCE [LARGE SCALE GENOMIC DNA]</scope>
</reference>
<organism evidence="1 2">
    <name type="scientific">Corynebacterium phage BFK20</name>
    <dbReference type="NCBI Taxonomy" id="28358"/>
    <lineage>
        <taxon>Viruses</taxon>
        <taxon>Duplodnaviria</taxon>
        <taxon>Heunggongvirae</taxon>
        <taxon>Uroviricota</taxon>
        <taxon>Caudoviricetes</taxon>
        <taxon>Sasvirus</taxon>
        <taxon>Sasvirus BFK20</taxon>
    </lineage>
</organism>
<reference evidence="1 2" key="2">
    <citation type="journal article" date="1994" name="Acta Virol.">
        <title>Characterization and sequence analysis of the F2 promoter from corynephage BFK20.</title>
        <authorList>
            <person name="Koptides M."/>
            <person name="Ugorcakova J."/>
            <person name="Baloghova E."/>
            <person name="Bukovska G."/>
            <person name="Timko J."/>
        </authorList>
    </citation>
    <scope>NUCLEOTIDE SEQUENCE [LARGE SCALE GENOMIC DNA]</scope>
</reference>